<dbReference type="InterPro" id="IPR015943">
    <property type="entry name" value="WD40/YVTN_repeat-like_dom_sf"/>
</dbReference>
<accession>A0A7S0Y9E1</accession>
<protein>
    <recommendedName>
        <fullName evidence="5">Small-subunit processome Utp12 domain-containing protein</fullName>
    </recommendedName>
</protein>
<feature type="compositionally biased region" description="Acidic residues" evidence="4">
    <location>
        <begin position="857"/>
        <end position="895"/>
    </location>
</feature>
<organism evidence="6">
    <name type="scientific">Polytomella parva</name>
    <dbReference type="NCBI Taxonomy" id="51329"/>
    <lineage>
        <taxon>Eukaryota</taxon>
        <taxon>Viridiplantae</taxon>
        <taxon>Chlorophyta</taxon>
        <taxon>core chlorophytes</taxon>
        <taxon>Chlorophyceae</taxon>
        <taxon>CS clade</taxon>
        <taxon>Chlamydomonadales</taxon>
        <taxon>Chlamydomonadaceae</taxon>
        <taxon>Polytomella</taxon>
    </lineage>
</organism>
<sequence>MKPNRASMELSSSFSVDEKYFASVSSKDEVSIHDTEKGEQRTLSIKASDLSSSGSTVLAWAESKSSEQSILVGKSSGYISLWSTTNNKSIWASEAAAGVSALAYSSNSQRAFSASVDPAQKSSLVITSFSETLSEKTKKTPSKSIITKKEVIISASDTSCESVSPILAFSSDETQLVLAYGSQMHLLNTSTLVSDDIVSGIQAPINAAAFVPHAPYLLTAAVDSSKLSLWRLTPSSLPTTATTLTNTPITSTPATPTRAKKNGKNGKVVNATSPAPATLSTPTAAASSSLVVPSFSAIEKQPVAILEVEEPVVQLQCISVADSNAVATTIVGMRTTSGKVLVYRLSVDVKAVEGNKTPLTAVSGTPRSASKKKKRLSEVAQEVQTTEVVVASLVQLLNAQIEGSDVTSASIKDGHRQNNNNYSNSSESIVSFSFAQNKSAASSTTNPNAPPATSTTSAKEQSLHLVVARVSDVVSFDSVLVPLGGASSSSSSCSSSASSSSPLVVLLPRRLKASDPAALPSTAATNDPKATPSPVSKTAVVPPILPVIDDEDEIPVFPEGEASLGLRVQRVSVLFRRGGGKLKGGKNAEKSEEEEVENEEGEEEEKSGDDDDEDAVIQNANKDEEDENMRVKGERENLYSNNNNDNDNFISHSASLSESLSVLLTRALRSSDMALLERCFYLARHAKNEAKIGGGGGVESSLESDGRAIINRRGRQVGVTHRIDEAVAHIVSTDAVQLLRITVDRLLLKPAAVSQMTPWIQAILHFHSGHIMAIPKLQPVLGALSTAIDQRAQVQGTVLKVLGRLNVLLRSARDGEEEGSGAGDVGGGGKRSGGWLLDEREEEEEPEVEDAHAVLLGEDDDGEGMEGSEEGEEEEEDEEETEEEEDEEDEEESEK</sequence>
<feature type="region of interest" description="Disordered" evidence="4">
    <location>
        <begin position="245"/>
        <end position="268"/>
    </location>
</feature>
<name>A0A7S0Y9E1_9CHLO</name>
<feature type="region of interest" description="Disordered" evidence="4">
    <location>
        <begin position="516"/>
        <end position="537"/>
    </location>
</feature>
<feature type="compositionally biased region" description="Low complexity" evidence="4">
    <location>
        <begin position="245"/>
        <end position="257"/>
    </location>
</feature>
<dbReference type="InterPro" id="IPR007148">
    <property type="entry name" value="SSU_processome_Utp12"/>
</dbReference>
<evidence type="ECO:0000256" key="2">
    <source>
        <dbReference type="ARBA" id="ARBA00023242"/>
    </source>
</evidence>
<feature type="region of interest" description="Disordered" evidence="4">
    <location>
        <begin position="579"/>
        <end position="615"/>
    </location>
</feature>
<feature type="compositionally biased region" description="Gly residues" evidence="4">
    <location>
        <begin position="820"/>
        <end position="832"/>
    </location>
</feature>
<gene>
    <name evidence="6" type="ORF">PPAR00522_LOCUS497</name>
</gene>
<dbReference type="InterPro" id="IPR036322">
    <property type="entry name" value="WD40_repeat_dom_sf"/>
</dbReference>
<dbReference type="Gene3D" id="2.130.10.10">
    <property type="entry name" value="YVTN repeat-like/Quinoprotein amine dehydrogenase"/>
    <property type="match status" value="1"/>
</dbReference>
<evidence type="ECO:0000313" key="6">
    <source>
        <dbReference type="EMBL" id="CAD8764113.1"/>
    </source>
</evidence>
<comment type="similarity">
    <text evidence="3">Belongs to the UTP5 family.</text>
</comment>
<dbReference type="SUPFAM" id="SSF50978">
    <property type="entry name" value="WD40 repeat-like"/>
    <property type="match status" value="1"/>
</dbReference>
<proteinExistence type="inferred from homology"/>
<comment type="subcellular location">
    <subcellularLocation>
        <location evidence="1">Nucleus</location>
    </subcellularLocation>
</comment>
<dbReference type="PANTHER" id="PTHR44267:SF1">
    <property type="entry name" value="WD REPEAT-CONTAINING PROTEIN 43"/>
    <property type="match status" value="1"/>
</dbReference>
<dbReference type="AlphaFoldDB" id="A0A7S0Y9E1"/>
<keyword evidence="2" id="KW-0539">Nucleus</keyword>
<dbReference type="GO" id="GO:0005730">
    <property type="term" value="C:nucleolus"/>
    <property type="evidence" value="ECO:0007669"/>
    <property type="project" value="TreeGrafter"/>
</dbReference>
<evidence type="ECO:0000256" key="4">
    <source>
        <dbReference type="SAM" id="MobiDB-lite"/>
    </source>
</evidence>
<feature type="region of interest" description="Disordered" evidence="4">
    <location>
        <begin position="440"/>
        <end position="460"/>
    </location>
</feature>
<dbReference type="Pfam" id="PF04003">
    <property type="entry name" value="Utp12"/>
    <property type="match status" value="1"/>
</dbReference>
<feature type="compositionally biased region" description="Acidic residues" evidence="4">
    <location>
        <begin position="591"/>
        <end position="615"/>
    </location>
</feature>
<dbReference type="EMBL" id="HBFM01000915">
    <property type="protein sequence ID" value="CAD8764113.1"/>
    <property type="molecule type" value="Transcribed_RNA"/>
</dbReference>
<evidence type="ECO:0000256" key="1">
    <source>
        <dbReference type="ARBA" id="ARBA00004123"/>
    </source>
</evidence>
<dbReference type="GO" id="GO:0000462">
    <property type="term" value="P:maturation of SSU-rRNA from tricistronic rRNA transcript (SSU-rRNA, 5.8S rRNA, LSU-rRNA)"/>
    <property type="evidence" value="ECO:0007669"/>
    <property type="project" value="TreeGrafter"/>
</dbReference>
<dbReference type="PANTHER" id="PTHR44267">
    <property type="entry name" value="WD REPEAT-CONTAINING PROTEIN 43"/>
    <property type="match status" value="1"/>
</dbReference>
<feature type="region of interest" description="Disordered" evidence="4">
    <location>
        <begin position="814"/>
        <end position="895"/>
    </location>
</feature>
<evidence type="ECO:0000259" key="5">
    <source>
        <dbReference type="Pfam" id="PF04003"/>
    </source>
</evidence>
<feature type="domain" description="Small-subunit processome Utp12" evidence="5">
    <location>
        <begin position="722"/>
        <end position="809"/>
    </location>
</feature>
<reference evidence="6" key="1">
    <citation type="submission" date="2021-01" db="EMBL/GenBank/DDBJ databases">
        <authorList>
            <person name="Corre E."/>
            <person name="Pelletier E."/>
            <person name="Niang G."/>
            <person name="Scheremetjew M."/>
            <person name="Finn R."/>
            <person name="Kale V."/>
            <person name="Holt S."/>
            <person name="Cochrane G."/>
            <person name="Meng A."/>
            <person name="Brown T."/>
            <person name="Cohen L."/>
        </authorList>
    </citation>
    <scope>NUCLEOTIDE SEQUENCE</scope>
    <source>
        <strain evidence="6">SAG 63-3</strain>
    </source>
</reference>
<dbReference type="InterPro" id="IPR052414">
    <property type="entry name" value="U3_snoRNA-assoc_WDR"/>
</dbReference>
<evidence type="ECO:0000256" key="3">
    <source>
        <dbReference type="ARBA" id="ARBA00038335"/>
    </source>
</evidence>
<feature type="compositionally biased region" description="Acidic residues" evidence="4">
    <location>
        <begin position="839"/>
        <end position="848"/>
    </location>
</feature>